<dbReference type="GO" id="GO:0034271">
    <property type="term" value="C:phosphatidylinositol 3-kinase complex, class III, type I"/>
    <property type="evidence" value="ECO:0007669"/>
    <property type="project" value="TreeGrafter"/>
</dbReference>
<dbReference type="PANTHER" id="PTHR12768">
    <property type="entry name" value="BECLIN 1"/>
    <property type="match status" value="1"/>
</dbReference>
<evidence type="ECO:0000259" key="4">
    <source>
        <dbReference type="Pfam" id="PF17675"/>
    </source>
</evidence>
<dbReference type="InterPro" id="IPR007243">
    <property type="entry name" value="Atg6/Beclin"/>
</dbReference>
<dbReference type="InterPro" id="IPR038274">
    <property type="entry name" value="Atg6/Beclin_C_sf"/>
</dbReference>
<proteinExistence type="evidence at transcript level"/>
<dbReference type="GO" id="GO:0000407">
    <property type="term" value="C:phagophore assembly site"/>
    <property type="evidence" value="ECO:0007669"/>
    <property type="project" value="TreeGrafter"/>
</dbReference>
<dbReference type="InterPro" id="IPR041691">
    <property type="entry name" value="Atg6/beclin_CC"/>
</dbReference>
<dbReference type="GO" id="GO:0000423">
    <property type="term" value="P:mitophagy"/>
    <property type="evidence" value="ECO:0007669"/>
    <property type="project" value="TreeGrafter"/>
</dbReference>
<dbReference type="GO" id="GO:0000045">
    <property type="term" value="P:autophagosome assembly"/>
    <property type="evidence" value="ECO:0007669"/>
    <property type="project" value="TreeGrafter"/>
</dbReference>
<dbReference type="GO" id="GO:0034272">
    <property type="term" value="C:phosphatidylinositol 3-kinase complex, class III, type II"/>
    <property type="evidence" value="ECO:0007669"/>
    <property type="project" value="TreeGrafter"/>
</dbReference>
<sequence length="457" mass="51715">MGDNEVIKCQNCQVPLELDTSLMDLSLAQRNLLMNSTIEPTTQQLQLPPDRLRRLNSIEKVSNLNLQPSVLNNLESYVFLNDDSGSLQHTRLDGESSEEADDDNAPKILSSRVNTLTNIFNLVSSKSNIDYPVCQDCLDALIHKLKGDYEEALKERDTYTEFLDRLNKQQGLEQSKPQNVNGALEEERAAALKEQEELLQELISLERTEAELDSTIEELEEGIRQEELSQLRKIEAENARDLEELEFSKELQSLKNQYETTLNGLDKLRKTNIFNETFRISHDGPFGTINELRLGGLDEIAVPWQEINAALGQVVLLLATICARLKFRLDGYILMPMGSYSKIERFDSNTQEWHAYDAFNNGSFRLGRFFHKETSFDRAMVSILEIISQITSHLSEGQPTDTDEIELPYTMQGDKINGVPIKLCGNNPGPDWTVACKFLLTNSKWLLAFSSSAINGS</sequence>
<dbReference type="GO" id="GO:0030674">
    <property type="term" value="F:protein-macromolecule adaptor activity"/>
    <property type="evidence" value="ECO:0007669"/>
    <property type="project" value="TreeGrafter"/>
</dbReference>
<dbReference type="Pfam" id="PF04111">
    <property type="entry name" value="APG6"/>
    <property type="match status" value="1"/>
</dbReference>
<dbReference type="GO" id="GO:0043548">
    <property type="term" value="F:phosphatidylinositol 3-kinase binding"/>
    <property type="evidence" value="ECO:0007669"/>
    <property type="project" value="TreeGrafter"/>
</dbReference>
<dbReference type="Gene3D" id="1.10.418.40">
    <property type="entry name" value="Autophagy protein 6/Beclin 1"/>
    <property type="match status" value="1"/>
</dbReference>
<dbReference type="GO" id="GO:0006995">
    <property type="term" value="P:cellular response to nitrogen starvation"/>
    <property type="evidence" value="ECO:0007669"/>
    <property type="project" value="TreeGrafter"/>
</dbReference>
<name>Q4A1C3_KLUWA</name>
<accession>Q4A1C3</accession>
<dbReference type="EMBL" id="AM072823">
    <property type="protein sequence ID" value="CAJ26338.1"/>
    <property type="molecule type" value="mRNA"/>
</dbReference>
<keyword evidence="2" id="KW-0175">Coiled coil</keyword>
<reference evidence="5" key="1">
    <citation type="submission" date="2005-08" db="EMBL/GenBank/DDBJ databases">
        <title>Phylogeny and biochemistry of the autophagy protein beclin 1.</title>
        <authorList>
            <person name="Botti J."/>
            <person name="Djavaheri-Mergny M."/>
            <person name="Codogno P."/>
            <person name="Oriol R."/>
        </authorList>
    </citation>
    <scope>NUCLEOTIDE SEQUENCE</scope>
</reference>
<comment type="similarity">
    <text evidence="1">Belongs to the beclin family.</text>
</comment>
<evidence type="ECO:0000259" key="3">
    <source>
        <dbReference type="Pfam" id="PF04111"/>
    </source>
</evidence>
<feature type="domain" description="Atg6 BARA" evidence="3">
    <location>
        <begin position="268"/>
        <end position="451"/>
    </location>
</feature>
<gene>
    <name evidence="5" type="primary">atg6</name>
</gene>
<dbReference type="GO" id="GO:0045324">
    <property type="term" value="P:late endosome to vacuole transport"/>
    <property type="evidence" value="ECO:0007669"/>
    <property type="project" value="TreeGrafter"/>
</dbReference>
<dbReference type="InterPro" id="IPR040455">
    <property type="entry name" value="Atg6_BARA"/>
</dbReference>
<evidence type="ECO:0000313" key="5">
    <source>
        <dbReference type="EMBL" id="CAJ26338.1"/>
    </source>
</evidence>
<dbReference type="AlphaFoldDB" id="Q4A1C3"/>
<dbReference type="Pfam" id="PF17675">
    <property type="entry name" value="APG6_N"/>
    <property type="match status" value="1"/>
</dbReference>
<evidence type="ECO:0000256" key="1">
    <source>
        <dbReference type="ARBA" id="ARBA00005965"/>
    </source>
</evidence>
<organism evidence="5">
    <name type="scientific">Kluyveromyces waltii</name>
    <name type="common">Yeast</name>
    <dbReference type="NCBI Taxonomy" id="4914"/>
    <lineage>
        <taxon>Eukaryota</taxon>
        <taxon>Fungi</taxon>
        <taxon>Dikarya</taxon>
        <taxon>Ascomycota</taxon>
        <taxon>Saccharomycotina</taxon>
        <taxon>Saccharomycetes</taxon>
        <taxon>Saccharomycetales</taxon>
        <taxon>Saccharomycetaceae</taxon>
        <taxon>Lachancea</taxon>
    </lineage>
</organism>
<feature type="coiled-coil region" evidence="2">
    <location>
        <begin position="149"/>
        <end position="271"/>
    </location>
</feature>
<evidence type="ECO:0000256" key="2">
    <source>
        <dbReference type="SAM" id="Coils"/>
    </source>
</evidence>
<protein>
    <submittedName>
        <fullName evidence="5">Beclin 1</fullName>
    </submittedName>
</protein>
<feature type="domain" description="Atg6/beclin coiled-coil" evidence="4">
    <location>
        <begin position="132"/>
        <end position="263"/>
    </location>
</feature>
<dbReference type="PANTHER" id="PTHR12768:SF4">
    <property type="entry name" value="BECLIN-1"/>
    <property type="match status" value="1"/>
</dbReference>